<protein>
    <submittedName>
        <fullName evidence="1">Uncharacterized protein</fullName>
    </submittedName>
</protein>
<reference evidence="2" key="1">
    <citation type="submission" date="2019-04" db="EMBL/GenBank/DDBJ databases">
        <title>Friends and foes A comparative genomics studyof 23 Aspergillus species from section Flavi.</title>
        <authorList>
            <consortium name="DOE Joint Genome Institute"/>
            <person name="Kjaerbolling I."/>
            <person name="Vesth T."/>
            <person name="Frisvad J.C."/>
            <person name="Nybo J.L."/>
            <person name="Theobald S."/>
            <person name="Kildgaard S."/>
            <person name="Isbrandt T."/>
            <person name="Kuo A."/>
            <person name="Sato A."/>
            <person name="Lyhne E.K."/>
            <person name="Kogle M.E."/>
            <person name="Wiebenga A."/>
            <person name="Kun R.S."/>
            <person name="Lubbers R.J."/>
            <person name="Makela M.R."/>
            <person name="Barry K."/>
            <person name="Chovatia M."/>
            <person name="Clum A."/>
            <person name="Daum C."/>
            <person name="Haridas S."/>
            <person name="He G."/>
            <person name="LaButti K."/>
            <person name="Lipzen A."/>
            <person name="Mondo S."/>
            <person name="Riley R."/>
            <person name="Salamov A."/>
            <person name="Simmons B.A."/>
            <person name="Magnuson J.K."/>
            <person name="Henrissat B."/>
            <person name="Mortensen U.H."/>
            <person name="Larsen T.O."/>
            <person name="Devries R.P."/>
            <person name="Grigoriev I.V."/>
            <person name="Machida M."/>
            <person name="Baker S.E."/>
            <person name="Andersen M.R."/>
        </authorList>
    </citation>
    <scope>NUCLEOTIDE SEQUENCE [LARGE SCALE GENOMIC DNA]</scope>
    <source>
        <strain evidence="2">CBS 130015</strain>
    </source>
</reference>
<accession>A0A5N6VST6</accession>
<name>A0A5N6VST6_9EURO</name>
<dbReference type="EMBL" id="ML738347">
    <property type="protein sequence ID" value="KAE8310979.1"/>
    <property type="molecule type" value="Genomic_DNA"/>
</dbReference>
<proteinExistence type="predicted"/>
<gene>
    <name evidence="1" type="ORF">BDV41DRAFT_356262</name>
</gene>
<evidence type="ECO:0000313" key="2">
    <source>
        <dbReference type="Proteomes" id="UP000325433"/>
    </source>
</evidence>
<dbReference type="Proteomes" id="UP000325433">
    <property type="component" value="Unassembled WGS sequence"/>
</dbReference>
<dbReference type="AlphaFoldDB" id="A0A5N6VST6"/>
<keyword evidence="2" id="KW-1185">Reference proteome</keyword>
<sequence>MLKLIKHVQSASTGKFGLCFQSSAKNHVMTDKIREPNPHPNLSLTFFELWTLIFSPVICIATSQGPDEMHTVRQEEIFPKETANLETNLSVSQHIPNQPLKQQKLMEMPDTSSLYVTSNLSGLIIEDILFTAFRLNKSQQQSAIHTRILGGRLLRTTHIFVAKETVRCIQLFLKKNKDLNGARALDGQWAIGAEMLRGRLVRTAFRVMKSKRAQTLFQRLSKDRKVRACFMPLKWSLFSSQSFGLDKDIRSNAVEML</sequence>
<organism evidence="1 2">
    <name type="scientific">Aspergillus transmontanensis</name>
    <dbReference type="NCBI Taxonomy" id="1034304"/>
    <lineage>
        <taxon>Eukaryota</taxon>
        <taxon>Fungi</taxon>
        <taxon>Dikarya</taxon>
        <taxon>Ascomycota</taxon>
        <taxon>Pezizomycotina</taxon>
        <taxon>Eurotiomycetes</taxon>
        <taxon>Eurotiomycetidae</taxon>
        <taxon>Eurotiales</taxon>
        <taxon>Aspergillaceae</taxon>
        <taxon>Aspergillus</taxon>
        <taxon>Aspergillus subgen. Circumdati</taxon>
    </lineage>
</organism>
<evidence type="ECO:0000313" key="1">
    <source>
        <dbReference type="EMBL" id="KAE8310979.1"/>
    </source>
</evidence>